<reference evidence="1" key="1">
    <citation type="journal article" date="2022" name="bioRxiv">
        <title>Sequencing and chromosome-scale assembly of the giantPleurodeles waltlgenome.</title>
        <authorList>
            <person name="Brown T."/>
            <person name="Elewa A."/>
            <person name="Iarovenko S."/>
            <person name="Subramanian E."/>
            <person name="Araus A.J."/>
            <person name="Petzold A."/>
            <person name="Susuki M."/>
            <person name="Suzuki K.-i.T."/>
            <person name="Hayashi T."/>
            <person name="Toyoda A."/>
            <person name="Oliveira C."/>
            <person name="Osipova E."/>
            <person name="Leigh N.D."/>
            <person name="Simon A."/>
            <person name="Yun M.H."/>
        </authorList>
    </citation>
    <scope>NUCLEOTIDE SEQUENCE</scope>
    <source>
        <strain evidence="1">20211129_DDA</strain>
        <tissue evidence="1">Liver</tissue>
    </source>
</reference>
<dbReference type="EMBL" id="JANPWB010000009">
    <property type="protein sequence ID" value="KAJ1149809.1"/>
    <property type="molecule type" value="Genomic_DNA"/>
</dbReference>
<organism evidence="1 2">
    <name type="scientific">Pleurodeles waltl</name>
    <name type="common">Iberian ribbed newt</name>
    <dbReference type="NCBI Taxonomy" id="8319"/>
    <lineage>
        <taxon>Eukaryota</taxon>
        <taxon>Metazoa</taxon>
        <taxon>Chordata</taxon>
        <taxon>Craniata</taxon>
        <taxon>Vertebrata</taxon>
        <taxon>Euteleostomi</taxon>
        <taxon>Amphibia</taxon>
        <taxon>Batrachia</taxon>
        <taxon>Caudata</taxon>
        <taxon>Salamandroidea</taxon>
        <taxon>Salamandridae</taxon>
        <taxon>Pleurodelinae</taxon>
        <taxon>Pleurodeles</taxon>
    </lineage>
</organism>
<keyword evidence="2" id="KW-1185">Reference proteome</keyword>
<evidence type="ECO:0000313" key="2">
    <source>
        <dbReference type="Proteomes" id="UP001066276"/>
    </source>
</evidence>
<sequence length="100" mass="10743">MLSSEPPGTLGLRSTACPWQGCVDLGATSGVNSCIRRKSPCSPIEGRAVDSWLDRDPADAQTSVGLGEALQESKEFLAHAHSCVEQEKLTPEFWSQIESP</sequence>
<proteinExistence type="predicted"/>
<gene>
    <name evidence="1" type="ORF">NDU88_002613</name>
</gene>
<dbReference type="Proteomes" id="UP001066276">
    <property type="component" value="Chromosome 5"/>
</dbReference>
<name>A0AAV7RF15_PLEWA</name>
<accession>A0AAV7RF15</accession>
<evidence type="ECO:0000313" key="1">
    <source>
        <dbReference type="EMBL" id="KAJ1149809.1"/>
    </source>
</evidence>
<dbReference type="AlphaFoldDB" id="A0AAV7RF15"/>
<comment type="caution">
    <text evidence="1">The sequence shown here is derived from an EMBL/GenBank/DDBJ whole genome shotgun (WGS) entry which is preliminary data.</text>
</comment>
<protein>
    <submittedName>
        <fullName evidence="1">Uncharacterized protein</fullName>
    </submittedName>
</protein>